<comment type="caution">
    <text evidence="4">The sequence shown here is derived from an EMBL/GenBank/DDBJ whole genome shotgun (WGS) entry which is preliminary data.</text>
</comment>
<dbReference type="RefSeq" id="WP_058441965.1">
    <property type="nucleotide sequence ID" value="NZ_CAAAHU010000002.1"/>
</dbReference>
<organism evidence="4 5">
    <name type="scientific">Legionella brunensis</name>
    <dbReference type="NCBI Taxonomy" id="29422"/>
    <lineage>
        <taxon>Bacteria</taxon>
        <taxon>Pseudomonadati</taxon>
        <taxon>Pseudomonadota</taxon>
        <taxon>Gammaproteobacteria</taxon>
        <taxon>Legionellales</taxon>
        <taxon>Legionellaceae</taxon>
        <taxon>Legionella</taxon>
    </lineage>
</organism>
<feature type="signal peptide" evidence="2">
    <location>
        <begin position="1"/>
        <end position="19"/>
    </location>
</feature>
<dbReference type="Pfam" id="PF00144">
    <property type="entry name" value="Beta-lactamase"/>
    <property type="match status" value="1"/>
</dbReference>
<dbReference type="PANTHER" id="PTHR22935:SF95">
    <property type="entry name" value="BETA-LACTAMASE-LIKE 1-RELATED"/>
    <property type="match status" value="1"/>
</dbReference>
<dbReference type="OrthoDB" id="5377431at2"/>
<name>A0A0W0SE69_9GAMM</name>
<reference evidence="4 5" key="1">
    <citation type="submission" date="2015-11" db="EMBL/GenBank/DDBJ databases">
        <title>Genomic analysis of 38 Legionella species identifies large and diverse effector repertoires.</title>
        <authorList>
            <person name="Burstein D."/>
            <person name="Amaro F."/>
            <person name="Zusman T."/>
            <person name="Lifshitz Z."/>
            <person name="Cohen O."/>
            <person name="Gilbert J.A."/>
            <person name="Pupko T."/>
            <person name="Shuman H.A."/>
            <person name="Segal G."/>
        </authorList>
    </citation>
    <scope>NUCLEOTIDE SEQUENCE [LARGE SCALE GENOMIC DNA]</scope>
    <source>
        <strain evidence="4 5">ATCC 43878</strain>
    </source>
</reference>
<dbReference type="InterPro" id="IPR012338">
    <property type="entry name" value="Beta-lactam/transpept-like"/>
</dbReference>
<evidence type="ECO:0000256" key="2">
    <source>
        <dbReference type="SAM" id="SignalP"/>
    </source>
</evidence>
<protein>
    <submittedName>
        <fullName evidence="4">AMPC cephalosporinase</fullName>
    </submittedName>
</protein>
<dbReference type="EMBL" id="LNXV01000029">
    <property type="protein sequence ID" value="KTC81449.1"/>
    <property type="molecule type" value="Genomic_DNA"/>
</dbReference>
<keyword evidence="2" id="KW-0732">Signal</keyword>
<sequence length="382" mass="42843">MLLRIITLSLLLLPSLTYAIPTCQVIKKTDKNSLPLEKITDFVQLFVFEQSGVPALMIGIISGDEEAVISCGETVKGNGQRPQMDTIWPIGSVSKVFTTQMLVDLVNRGVVQLNTSIDQLLGNEIQQKKPITLLHLATHSSGFPRQLPTLPANDDYQVNYPYDTPDFVSWYENAKLTYPPGTHYEYSNVGFGLLGQLLAKKMNTDYEGLLQQLISQPLALKDTSVKLSADQAKREVASYWVNDDLIKKDWEFRFEQPSGGIYSTMTDMLKFTAYQLRHSPDSEQNTRLTQASYIYQFQFDNPHEFSADAMALGWSVEFPAKGIPLLIMKNGWVNGVNTYVQLTPTKDIGIISFTNKPYLNINYDLKAIVSLILSSESTTTKA</sequence>
<evidence type="ECO:0000259" key="3">
    <source>
        <dbReference type="Pfam" id="PF00144"/>
    </source>
</evidence>
<evidence type="ECO:0000313" key="4">
    <source>
        <dbReference type="EMBL" id="KTC81449.1"/>
    </source>
</evidence>
<dbReference type="PATRIC" id="fig|29422.6.peg.2099"/>
<dbReference type="SUPFAM" id="SSF56601">
    <property type="entry name" value="beta-lactamase/transpeptidase-like"/>
    <property type="match status" value="1"/>
</dbReference>
<comment type="similarity">
    <text evidence="1">Belongs to the beta-lactamase family.</text>
</comment>
<feature type="domain" description="Beta-lactamase-related" evidence="3">
    <location>
        <begin position="62"/>
        <end position="359"/>
    </location>
</feature>
<accession>A0A0W0SE69</accession>
<dbReference type="Gene3D" id="3.40.710.10">
    <property type="entry name" value="DD-peptidase/beta-lactamase superfamily"/>
    <property type="match status" value="1"/>
</dbReference>
<dbReference type="Proteomes" id="UP000054742">
    <property type="component" value="Unassembled WGS sequence"/>
</dbReference>
<feature type="chain" id="PRO_5006911917" evidence="2">
    <location>
        <begin position="20"/>
        <end position="382"/>
    </location>
</feature>
<evidence type="ECO:0000256" key="1">
    <source>
        <dbReference type="ARBA" id="ARBA00038473"/>
    </source>
</evidence>
<dbReference type="PANTHER" id="PTHR22935">
    <property type="entry name" value="PENICILLIN-BINDING PROTEIN"/>
    <property type="match status" value="1"/>
</dbReference>
<dbReference type="AlphaFoldDB" id="A0A0W0SE69"/>
<dbReference type="STRING" id="29422.Lbru_1969"/>
<gene>
    <name evidence="4" type="ORF">Lbru_1969</name>
</gene>
<keyword evidence="5" id="KW-1185">Reference proteome</keyword>
<dbReference type="InterPro" id="IPR001466">
    <property type="entry name" value="Beta-lactam-related"/>
</dbReference>
<evidence type="ECO:0000313" key="5">
    <source>
        <dbReference type="Proteomes" id="UP000054742"/>
    </source>
</evidence>
<dbReference type="InterPro" id="IPR051478">
    <property type="entry name" value="Beta-lactamase-like_AB/R"/>
</dbReference>
<proteinExistence type="inferred from homology"/>